<evidence type="ECO:0000256" key="3">
    <source>
        <dbReference type="ARBA" id="ARBA00011291"/>
    </source>
</evidence>
<protein>
    <recommendedName>
        <fullName evidence="12">ATP synthase complex subunit 8</fullName>
    </recommendedName>
</protein>
<evidence type="ECO:0000313" key="14">
    <source>
        <dbReference type="EMBL" id="QNH68715.1"/>
    </source>
</evidence>
<dbReference type="GO" id="GO:0015078">
    <property type="term" value="F:proton transmembrane transporter activity"/>
    <property type="evidence" value="ECO:0007669"/>
    <property type="project" value="InterPro"/>
</dbReference>
<dbReference type="Pfam" id="PF00895">
    <property type="entry name" value="ATP-synt_8"/>
    <property type="match status" value="1"/>
</dbReference>
<evidence type="ECO:0000256" key="2">
    <source>
        <dbReference type="ARBA" id="ARBA00008892"/>
    </source>
</evidence>
<evidence type="ECO:0000256" key="7">
    <source>
        <dbReference type="ARBA" id="ARBA00022781"/>
    </source>
</evidence>
<gene>
    <name evidence="14" type="primary">atp8</name>
</gene>
<evidence type="ECO:0000256" key="4">
    <source>
        <dbReference type="ARBA" id="ARBA00022448"/>
    </source>
</evidence>
<evidence type="ECO:0000256" key="1">
    <source>
        <dbReference type="ARBA" id="ARBA00004304"/>
    </source>
</evidence>
<accession>A0A7G7WQ88</accession>
<feature type="transmembrane region" description="Helical" evidence="13">
    <location>
        <begin position="6"/>
        <end position="29"/>
    </location>
</feature>
<dbReference type="GO" id="GO:0045259">
    <property type="term" value="C:proton-transporting ATP synthase complex"/>
    <property type="evidence" value="ECO:0007669"/>
    <property type="project" value="UniProtKB-KW"/>
</dbReference>
<evidence type="ECO:0000256" key="9">
    <source>
        <dbReference type="ARBA" id="ARBA00023065"/>
    </source>
</evidence>
<name>A0A7G7WQ88_9CUCU</name>
<dbReference type="GO" id="GO:0031966">
    <property type="term" value="C:mitochondrial membrane"/>
    <property type="evidence" value="ECO:0007669"/>
    <property type="project" value="UniProtKB-SubCell"/>
</dbReference>
<comment type="subunit">
    <text evidence="3">F-type ATPases have 2 components, CF(1) - the catalytic core - and CF(0) - the membrane proton channel.</text>
</comment>
<keyword evidence="10 12" id="KW-0496">Mitochondrion</keyword>
<keyword evidence="4 12" id="KW-0813">Transport</keyword>
<dbReference type="GeneID" id="60456173"/>
<dbReference type="RefSeq" id="YP_009971828.1">
    <property type="nucleotide sequence ID" value="NC_051944.1"/>
</dbReference>
<keyword evidence="8 13" id="KW-1133">Transmembrane helix</keyword>
<geneLocation type="mitochondrion" evidence="14"/>
<dbReference type="AlphaFoldDB" id="A0A7G7WQ88"/>
<keyword evidence="9 12" id="KW-0406">Ion transport</keyword>
<evidence type="ECO:0000256" key="5">
    <source>
        <dbReference type="ARBA" id="ARBA00022547"/>
    </source>
</evidence>
<comment type="subcellular location">
    <subcellularLocation>
        <location evidence="1 12">Mitochondrion membrane</location>
        <topology evidence="1 12">Single-pass membrane protein</topology>
    </subcellularLocation>
</comment>
<comment type="similarity">
    <text evidence="2 12">Belongs to the ATPase protein 8 family.</text>
</comment>
<keyword evidence="5 12" id="KW-0138">CF(0)</keyword>
<proteinExistence type="inferred from homology"/>
<dbReference type="EMBL" id="MT740323">
    <property type="protein sequence ID" value="QNH68715.1"/>
    <property type="molecule type" value="Genomic_DNA"/>
</dbReference>
<reference evidence="14" key="1">
    <citation type="submission" date="2020-07" db="EMBL/GenBank/DDBJ databases">
        <title>Complete Mitochondrial Genome of Epipedocera atra.</title>
        <authorList>
            <person name="Dong Z."/>
            <person name="Lu W."/>
        </authorList>
    </citation>
    <scope>NUCLEOTIDE SEQUENCE</scope>
    <source>
        <strain evidence="14">Heimeitianniu</strain>
    </source>
</reference>
<evidence type="ECO:0000256" key="10">
    <source>
        <dbReference type="ARBA" id="ARBA00023128"/>
    </source>
</evidence>
<keyword evidence="11 13" id="KW-0472">Membrane</keyword>
<keyword evidence="6 12" id="KW-0812">Transmembrane</keyword>
<evidence type="ECO:0000256" key="11">
    <source>
        <dbReference type="ARBA" id="ARBA00023136"/>
    </source>
</evidence>
<dbReference type="GO" id="GO:0015986">
    <property type="term" value="P:proton motive force-driven ATP synthesis"/>
    <property type="evidence" value="ECO:0007669"/>
    <property type="project" value="InterPro"/>
</dbReference>
<organism evidence="14">
    <name type="scientific">Epipedocera atra</name>
    <dbReference type="NCBI Taxonomy" id="2763313"/>
    <lineage>
        <taxon>Eukaryota</taxon>
        <taxon>Metazoa</taxon>
        <taxon>Ecdysozoa</taxon>
        <taxon>Arthropoda</taxon>
        <taxon>Hexapoda</taxon>
        <taxon>Insecta</taxon>
        <taxon>Pterygota</taxon>
        <taxon>Neoptera</taxon>
        <taxon>Endopterygota</taxon>
        <taxon>Coleoptera</taxon>
        <taxon>Polyphaga</taxon>
        <taxon>Cucujiformia</taxon>
        <taxon>Chrysomeloidea</taxon>
        <taxon>Cerambycidae</taxon>
        <taxon>Cerambycinae</taxon>
        <taxon>Tillomorphini</taxon>
        <taxon>Epipedocera</taxon>
    </lineage>
</organism>
<evidence type="ECO:0000256" key="12">
    <source>
        <dbReference type="RuleBase" id="RU003661"/>
    </source>
</evidence>
<keyword evidence="7 12" id="KW-0375">Hydrogen ion transport</keyword>
<evidence type="ECO:0000256" key="13">
    <source>
        <dbReference type="SAM" id="Phobius"/>
    </source>
</evidence>
<dbReference type="InterPro" id="IPR001421">
    <property type="entry name" value="ATP8_metazoa"/>
</dbReference>
<evidence type="ECO:0000256" key="6">
    <source>
        <dbReference type="ARBA" id="ARBA00022692"/>
    </source>
</evidence>
<evidence type="ECO:0000256" key="8">
    <source>
        <dbReference type="ARBA" id="ARBA00022989"/>
    </source>
</evidence>
<sequence length="51" mass="6218">MPQMAPMNWLFLFIFFSLIFMSFSLMNYFSFTYSPSISKTGKVKTQFNWKW</sequence>